<dbReference type="AlphaFoldDB" id="A0A8J2SC44"/>
<evidence type="ECO:0000313" key="4">
    <source>
        <dbReference type="Proteomes" id="UP000789595"/>
    </source>
</evidence>
<sequence>MRRRNKPGCRGLKALAALLSAAAIILLALRQRSTTPPPRALVKSESKASEALRAVRAADARTRDAEARAADADHVAQEAKGDAERREELNQALQARAQAADAAASAAEAREQASNARAAAAERRAAQAEAALKAREQASNARAAAAERRAAQAEAALGAAKPVAAAGAPVYAPGQRPSWMTQVDCSAYDYSCASSRMRGAYEAYPLHRPPSEISDTLPLDADGGAAFRKRILARLVAPAAPAAAPSRRWWLAATASDEGAVQVSKDPETTRRALEASRLTSLDDRLQAAVSSEGAVPGSTVLPAPLSKRLAWTMMDKKYAHDMLFDVAHMARHVAGFEKLVVVALDEPTTRACAAGSISAASAGASQTSGIQASGKMKGVSNALVEVVQGAKFKASLWFVQKGYDFVFFEADVWFTKRVDVLWSAAHRDVVTYQESRTLPLEEVDLYVAAHQNNPTSTNIGVYAARATDASREFFSGLLEEMRLKPGKHDQLLFHNLLTWHRMKPSQPVPGDWGDAPKVPRPTNPAAWAFIDNHQGVASTHPIITQDTAFVHTLGNVPLDSQEGKKIQSKELGAWHGLGSPPGTPSYYGASAHDGRTKYLALDGSPLNGISLCERDGYHNGRIAKARVAVLLALAAHTGRVLLLPRVVVDYHQYFLWTFLDLKSVGYGVEWRETNFPSNPRSWKNGTHAFGSSARVSLQKHAVGTMTAAGPRWAAPPKGGALADLLAAALKPHDGAELLLVDLAFADERFVSTLANCESEQACERRGIPWELVQLYRKLRWCGQSIDLERLAAKSFQGWDCFGKGRAPPAV</sequence>
<dbReference type="EMBL" id="CAKKNE010000002">
    <property type="protein sequence ID" value="CAH0370043.1"/>
    <property type="molecule type" value="Genomic_DNA"/>
</dbReference>
<comment type="caution">
    <text evidence="3">The sequence shown here is derived from an EMBL/GenBank/DDBJ whole genome shotgun (WGS) entry which is preliminary data.</text>
</comment>
<name>A0A8J2SC44_9STRA</name>
<keyword evidence="4" id="KW-1185">Reference proteome</keyword>
<organism evidence="3 4">
    <name type="scientific">Pelagomonas calceolata</name>
    <dbReference type="NCBI Taxonomy" id="35677"/>
    <lineage>
        <taxon>Eukaryota</taxon>
        <taxon>Sar</taxon>
        <taxon>Stramenopiles</taxon>
        <taxon>Ochrophyta</taxon>
        <taxon>Pelagophyceae</taxon>
        <taxon>Pelagomonadales</taxon>
        <taxon>Pelagomonadaceae</taxon>
        <taxon>Pelagomonas</taxon>
    </lineage>
</organism>
<gene>
    <name evidence="3" type="ORF">PECAL_2P31930</name>
</gene>
<dbReference type="InterPro" id="IPR005069">
    <property type="entry name" value="Nucl-diP-sugar_transferase"/>
</dbReference>
<reference evidence="3" key="1">
    <citation type="submission" date="2021-11" db="EMBL/GenBank/DDBJ databases">
        <authorList>
            <consortium name="Genoscope - CEA"/>
            <person name="William W."/>
        </authorList>
    </citation>
    <scope>NUCLEOTIDE SEQUENCE</scope>
</reference>
<accession>A0A8J2SC44</accession>
<evidence type="ECO:0000313" key="3">
    <source>
        <dbReference type="EMBL" id="CAH0370043.1"/>
    </source>
</evidence>
<evidence type="ECO:0000259" key="2">
    <source>
        <dbReference type="Pfam" id="PF03407"/>
    </source>
</evidence>
<proteinExistence type="predicted"/>
<protein>
    <recommendedName>
        <fullName evidence="2">Nucleotide-diphospho-sugar transferase domain-containing protein</fullName>
    </recommendedName>
</protein>
<feature type="domain" description="Nucleotide-diphospho-sugar transferase" evidence="2">
    <location>
        <begin position="338"/>
        <end position="499"/>
    </location>
</feature>
<feature type="region of interest" description="Disordered" evidence="1">
    <location>
        <begin position="66"/>
        <end position="87"/>
    </location>
</feature>
<dbReference type="Proteomes" id="UP000789595">
    <property type="component" value="Unassembled WGS sequence"/>
</dbReference>
<dbReference type="OrthoDB" id="41140at2759"/>
<evidence type="ECO:0000256" key="1">
    <source>
        <dbReference type="SAM" id="MobiDB-lite"/>
    </source>
</evidence>
<dbReference type="Pfam" id="PF03407">
    <property type="entry name" value="Nucleotid_trans"/>
    <property type="match status" value="1"/>
</dbReference>